<evidence type="ECO:0008006" key="3">
    <source>
        <dbReference type="Google" id="ProtNLM"/>
    </source>
</evidence>
<dbReference type="Proteomes" id="UP001398556">
    <property type="component" value="Unassembled WGS sequence"/>
</dbReference>
<evidence type="ECO:0000313" key="2">
    <source>
        <dbReference type="Proteomes" id="UP001398556"/>
    </source>
</evidence>
<gene>
    <name evidence="1" type="ORF">AAEO59_12430</name>
</gene>
<organism evidence="1 2">
    <name type="scientific">Flavobacterium flavipallidum</name>
    <dbReference type="NCBI Taxonomy" id="3139140"/>
    <lineage>
        <taxon>Bacteria</taxon>
        <taxon>Pseudomonadati</taxon>
        <taxon>Bacteroidota</taxon>
        <taxon>Flavobacteriia</taxon>
        <taxon>Flavobacteriales</taxon>
        <taxon>Flavobacteriaceae</taxon>
        <taxon>Flavobacterium</taxon>
    </lineage>
</organism>
<proteinExistence type="predicted"/>
<reference evidence="1 2" key="1">
    <citation type="submission" date="2024-04" db="EMBL/GenBank/DDBJ databases">
        <title>Flavobacterium sp. DGU99 16S ribosomal RNA gene Genome sequencing and assembly.</title>
        <authorList>
            <person name="Park S."/>
        </authorList>
    </citation>
    <scope>NUCLEOTIDE SEQUENCE [LARGE SCALE GENOMIC DNA]</scope>
    <source>
        <strain evidence="1 2">DGU99</strain>
    </source>
</reference>
<sequence>MKKNIFLLLIIFFSIKAEAKKDIYPLTLIAAKADLIVIGEIDVVKGNTYIFKISENLKGQKFKTITVKMFQEWDCDPRWEKPKKGQKLCLFLTKDQNVWEIINGSSGEMFISGNLIYLGGEDSMKIVNNEITRNDMSLTEFKNTIKDFCSCYSFVGKLGYRNYDKPHYILQTCSDRQIAEFEKRSKFSTKLFEEMKSYNVIKLLNHLNFLLTPSNF</sequence>
<dbReference type="RefSeq" id="WP_341701066.1">
    <property type="nucleotide sequence ID" value="NZ_JBBYHU010000027.1"/>
</dbReference>
<accession>A0ABU9HP52</accession>
<comment type="caution">
    <text evidence="1">The sequence shown here is derived from an EMBL/GenBank/DDBJ whole genome shotgun (WGS) entry which is preliminary data.</text>
</comment>
<keyword evidence="2" id="KW-1185">Reference proteome</keyword>
<dbReference type="EMBL" id="JBBYHU010000027">
    <property type="protein sequence ID" value="MEL1241859.1"/>
    <property type="molecule type" value="Genomic_DNA"/>
</dbReference>
<evidence type="ECO:0000313" key="1">
    <source>
        <dbReference type="EMBL" id="MEL1241859.1"/>
    </source>
</evidence>
<name>A0ABU9HP52_9FLAO</name>
<protein>
    <recommendedName>
        <fullName evidence="3">DUF4369 domain-containing protein</fullName>
    </recommendedName>
</protein>